<name>A0A0J7KFS3_LASNI</name>
<proteinExistence type="predicted"/>
<dbReference type="EMBL" id="LBMM01008161">
    <property type="protein sequence ID" value="KMQ89099.1"/>
    <property type="molecule type" value="Genomic_DNA"/>
</dbReference>
<accession>A0A0J7KFS3</accession>
<dbReference type="Pfam" id="PF09588">
    <property type="entry name" value="YqaJ"/>
    <property type="match status" value="1"/>
</dbReference>
<dbReference type="CDD" id="cd22343">
    <property type="entry name" value="PDDEXK_lambda_exonuclease-like"/>
    <property type="match status" value="1"/>
</dbReference>
<evidence type="ECO:0000313" key="2">
    <source>
        <dbReference type="EMBL" id="KMQ89099.1"/>
    </source>
</evidence>
<reference evidence="2 3" key="1">
    <citation type="submission" date="2015-04" db="EMBL/GenBank/DDBJ databases">
        <title>Lasius niger genome sequencing.</title>
        <authorList>
            <person name="Konorov E.A."/>
            <person name="Nikitin M.A."/>
            <person name="Kirill M.V."/>
            <person name="Chang P."/>
        </authorList>
    </citation>
    <scope>NUCLEOTIDE SEQUENCE [LARGE SCALE GENOMIC DNA]</scope>
    <source>
        <tissue evidence="2">Whole</tissue>
    </source>
</reference>
<dbReference type="AlphaFoldDB" id="A0A0J7KFS3"/>
<dbReference type="InterPro" id="IPR051703">
    <property type="entry name" value="NF-kappa-B_Signaling_Reg"/>
</dbReference>
<dbReference type="InterPro" id="IPR019080">
    <property type="entry name" value="YqaJ_viral_recombinase"/>
</dbReference>
<dbReference type="Gene3D" id="3.90.320.10">
    <property type="match status" value="1"/>
</dbReference>
<dbReference type="GO" id="GO:0006281">
    <property type="term" value="P:DNA repair"/>
    <property type="evidence" value="ECO:0007669"/>
    <property type="project" value="UniProtKB-ARBA"/>
</dbReference>
<dbReference type="OrthoDB" id="7610505at2759"/>
<feature type="domain" description="YqaJ viral recombinase" evidence="1">
    <location>
        <begin position="54"/>
        <end position="159"/>
    </location>
</feature>
<protein>
    <recommendedName>
        <fullName evidence="1">YqaJ viral recombinase domain-containing protein</fullName>
    </recommendedName>
</protein>
<dbReference type="InterPro" id="IPR011335">
    <property type="entry name" value="Restrct_endonuc-II-like"/>
</dbReference>
<sequence length="173" mass="19687">MTDSDYGPHADRPDADPIEMELRITQHMNMLQQWQIKRVDIEEETREQTSTGIWQYYRTKLLTASHFGHICKMRTSTSCASRVQSILYPQELNVEALQHGVEYEDVARKNIETVLNIRINCCGLFIDAKIPFLGASPDGLIENDGIVEIKCPFGARFLTPEDAITSNVSNLRT</sequence>
<gene>
    <name evidence="2" type="ORF">RF55_11307</name>
</gene>
<dbReference type="PANTHER" id="PTHR46609:SF8">
    <property type="entry name" value="YQAJ VIRAL RECOMBINASE DOMAIN-CONTAINING PROTEIN"/>
    <property type="match status" value="1"/>
</dbReference>
<organism evidence="2 3">
    <name type="scientific">Lasius niger</name>
    <name type="common">Black garden ant</name>
    <dbReference type="NCBI Taxonomy" id="67767"/>
    <lineage>
        <taxon>Eukaryota</taxon>
        <taxon>Metazoa</taxon>
        <taxon>Ecdysozoa</taxon>
        <taxon>Arthropoda</taxon>
        <taxon>Hexapoda</taxon>
        <taxon>Insecta</taxon>
        <taxon>Pterygota</taxon>
        <taxon>Neoptera</taxon>
        <taxon>Endopterygota</taxon>
        <taxon>Hymenoptera</taxon>
        <taxon>Apocrita</taxon>
        <taxon>Aculeata</taxon>
        <taxon>Formicoidea</taxon>
        <taxon>Formicidae</taxon>
        <taxon>Formicinae</taxon>
        <taxon>Lasius</taxon>
        <taxon>Lasius</taxon>
    </lineage>
</organism>
<keyword evidence="3" id="KW-1185">Reference proteome</keyword>
<evidence type="ECO:0000259" key="1">
    <source>
        <dbReference type="Pfam" id="PF09588"/>
    </source>
</evidence>
<dbReference type="Proteomes" id="UP000036403">
    <property type="component" value="Unassembled WGS sequence"/>
</dbReference>
<evidence type="ECO:0000313" key="3">
    <source>
        <dbReference type="Proteomes" id="UP000036403"/>
    </source>
</evidence>
<dbReference type="PaxDb" id="67767-A0A0J7KFS3"/>
<dbReference type="InterPro" id="IPR011604">
    <property type="entry name" value="PDDEXK-like_dom_sf"/>
</dbReference>
<dbReference type="SUPFAM" id="SSF52980">
    <property type="entry name" value="Restriction endonuclease-like"/>
    <property type="match status" value="1"/>
</dbReference>
<comment type="caution">
    <text evidence="2">The sequence shown here is derived from an EMBL/GenBank/DDBJ whole genome shotgun (WGS) entry which is preliminary data.</text>
</comment>
<dbReference type="PANTHER" id="PTHR46609">
    <property type="entry name" value="EXONUCLEASE, PHAGE-TYPE/RECB, C-TERMINAL DOMAIN-CONTAINING PROTEIN"/>
    <property type="match status" value="1"/>
</dbReference>